<name>A0A2T4ZDU9_9BACL</name>
<keyword evidence="5" id="KW-0408">Iron</keyword>
<dbReference type="NCBIfam" id="NF002806">
    <property type="entry name" value="PRK02948.1"/>
    <property type="match status" value="1"/>
</dbReference>
<sequence>MNPLYFDHGATTPLRDEVRTIMANTWEETFANPGSLHDDGQKAADRVNAARRLAAQSLGASSREIIFTSGGTESNNLAILGAARYLRNRGRHIVTTAIEHPSVLQTCHSLEAEGFSVTVLPVDRHGLITPKQVESALTPDTILVSVMAANNEVGTIQPIAAIGQLLRARNILFHTDAVQAVGKIPFTVDDWGVDLLSVGGHKINGPKGTGLLYVRKGVRLTPLLYGGGQERGLRPGTLNTAGIVGLSVALQLAVAEVESIRKRLEQLRNHLWNRIQTEIGGVTLNGHPQQRLPHNLNISFDRVEGQAVMLELNRYGIAVSSGSACSAGKHAPSHVLSAMGRSAEEAYQSLRITLGWETQLEDVDRLVKCLEEVIGYLRSLVPGE</sequence>
<dbReference type="AlphaFoldDB" id="A0A2T4ZDU9"/>
<dbReference type="GO" id="GO:0031071">
    <property type="term" value="F:cysteine desulfurase activity"/>
    <property type="evidence" value="ECO:0007669"/>
    <property type="project" value="UniProtKB-ARBA"/>
</dbReference>
<evidence type="ECO:0000313" key="9">
    <source>
        <dbReference type="EMBL" id="PTM60044.1"/>
    </source>
</evidence>
<dbReference type="PROSITE" id="PS00595">
    <property type="entry name" value="AA_TRANSFER_CLASS_5"/>
    <property type="match status" value="1"/>
</dbReference>
<evidence type="ECO:0000256" key="6">
    <source>
        <dbReference type="ARBA" id="ARBA00023014"/>
    </source>
</evidence>
<dbReference type="InterPro" id="IPR015422">
    <property type="entry name" value="PyrdxlP-dep_Trfase_small"/>
</dbReference>
<gene>
    <name evidence="9" type="ORF">C8J48_2683</name>
</gene>
<proteinExistence type="inferred from homology"/>
<comment type="caution">
    <text evidence="9">The sequence shown here is derived from an EMBL/GenBank/DDBJ whole genome shotgun (WGS) entry which is preliminary data.</text>
</comment>
<dbReference type="RefSeq" id="WP_107727476.1">
    <property type="nucleotide sequence ID" value="NZ_PZZP01000001.1"/>
</dbReference>
<evidence type="ECO:0000256" key="4">
    <source>
        <dbReference type="ARBA" id="ARBA00022898"/>
    </source>
</evidence>
<feature type="domain" description="Aminotransferase class V" evidence="8">
    <location>
        <begin position="5"/>
        <end position="366"/>
    </location>
</feature>
<dbReference type="Gene3D" id="3.40.640.10">
    <property type="entry name" value="Type I PLP-dependent aspartate aminotransferase-like (Major domain)"/>
    <property type="match status" value="1"/>
</dbReference>
<dbReference type="OrthoDB" id="9808002at2"/>
<dbReference type="InterPro" id="IPR020578">
    <property type="entry name" value="Aminotrans_V_PyrdxlP_BS"/>
</dbReference>
<dbReference type="GO" id="GO:0046872">
    <property type="term" value="F:metal ion binding"/>
    <property type="evidence" value="ECO:0007669"/>
    <property type="project" value="UniProtKB-KW"/>
</dbReference>
<evidence type="ECO:0000256" key="2">
    <source>
        <dbReference type="ARBA" id="ARBA00006490"/>
    </source>
</evidence>
<evidence type="ECO:0000259" key="8">
    <source>
        <dbReference type="Pfam" id="PF00266"/>
    </source>
</evidence>
<comment type="similarity">
    <text evidence="2">Belongs to the class-V pyridoxal-phosphate-dependent aminotransferase family. NifS/IscS subfamily.</text>
</comment>
<evidence type="ECO:0000256" key="1">
    <source>
        <dbReference type="ARBA" id="ARBA00001933"/>
    </source>
</evidence>
<dbReference type="SUPFAM" id="SSF53383">
    <property type="entry name" value="PLP-dependent transferases"/>
    <property type="match status" value="1"/>
</dbReference>
<keyword evidence="6" id="KW-0411">Iron-sulfur</keyword>
<accession>A0A2T4ZDU9</accession>
<evidence type="ECO:0000256" key="5">
    <source>
        <dbReference type="ARBA" id="ARBA00023004"/>
    </source>
</evidence>
<dbReference type="InterPro" id="IPR000192">
    <property type="entry name" value="Aminotrans_V_dom"/>
</dbReference>
<protein>
    <submittedName>
        <fullName evidence="9">Cysteine desulfurase</fullName>
    </submittedName>
</protein>
<evidence type="ECO:0000256" key="3">
    <source>
        <dbReference type="ARBA" id="ARBA00022723"/>
    </source>
</evidence>
<dbReference type="Gene3D" id="1.10.260.50">
    <property type="match status" value="1"/>
</dbReference>
<dbReference type="InterPro" id="IPR015424">
    <property type="entry name" value="PyrdxlP-dep_Trfase"/>
</dbReference>
<comment type="cofactor">
    <cofactor evidence="1 7">
        <name>pyridoxal 5'-phosphate</name>
        <dbReference type="ChEBI" id="CHEBI:597326"/>
    </cofactor>
</comment>
<dbReference type="FunFam" id="3.40.640.10:FF:000084">
    <property type="entry name" value="IscS-like cysteine desulfurase"/>
    <property type="match status" value="1"/>
</dbReference>
<dbReference type="PIRSF" id="PIRSF005572">
    <property type="entry name" value="NifS"/>
    <property type="match status" value="1"/>
</dbReference>
<dbReference type="Proteomes" id="UP000241639">
    <property type="component" value="Unassembled WGS sequence"/>
</dbReference>
<dbReference type="EMBL" id="PZZP01000001">
    <property type="protein sequence ID" value="PTM60044.1"/>
    <property type="molecule type" value="Genomic_DNA"/>
</dbReference>
<dbReference type="Pfam" id="PF00266">
    <property type="entry name" value="Aminotran_5"/>
    <property type="match status" value="1"/>
</dbReference>
<evidence type="ECO:0000256" key="7">
    <source>
        <dbReference type="RuleBase" id="RU004504"/>
    </source>
</evidence>
<dbReference type="PANTHER" id="PTHR11601:SF36">
    <property type="entry name" value="CYSTEINE DESULFURASE NIFS-RELATED"/>
    <property type="match status" value="1"/>
</dbReference>
<dbReference type="PANTHER" id="PTHR11601">
    <property type="entry name" value="CYSTEINE DESULFURYLASE FAMILY MEMBER"/>
    <property type="match status" value="1"/>
</dbReference>
<evidence type="ECO:0000313" key="10">
    <source>
        <dbReference type="Proteomes" id="UP000241639"/>
    </source>
</evidence>
<organism evidence="9 10">
    <name type="scientific">Desmospora activa DSM 45169</name>
    <dbReference type="NCBI Taxonomy" id="1121389"/>
    <lineage>
        <taxon>Bacteria</taxon>
        <taxon>Bacillati</taxon>
        <taxon>Bacillota</taxon>
        <taxon>Bacilli</taxon>
        <taxon>Bacillales</taxon>
        <taxon>Thermoactinomycetaceae</taxon>
        <taxon>Desmospora</taxon>
    </lineage>
</organism>
<dbReference type="InterPro" id="IPR016454">
    <property type="entry name" value="Cysteine_dSase"/>
</dbReference>
<keyword evidence="3" id="KW-0479">Metal-binding</keyword>
<reference evidence="9 10" key="1">
    <citation type="submission" date="2018-04" db="EMBL/GenBank/DDBJ databases">
        <title>Genomic Encyclopedia of Archaeal and Bacterial Type Strains, Phase II (KMG-II): from individual species to whole genera.</title>
        <authorList>
            <person name="Goeker M."/>
        </authorList>
    </citation>
    <scope>NUCLEOTIDE SEQUENCE [LARGE SCALE GENOMIC DNA]</scope>
    <source>
        <strain evidence="9 10">DSM 45169</strain>
    </source>
</reference>
<keyword evidence="4" id="KW-0663">Pyridoxal phosphate</keyword>
<dbReference type="GO" id="GO:0051536">
    <property type="term" value="F:iron-sulfur cluster binding"/>
    <property type="evidence" value="ECO:0007669"/>
    <property type="project" value="UniProtKB-KW"/>
</dbReference>
<dbReference type="InterPro" id="IPR015421">
    <property type="entry name" value="PyrdxlP-dep_Trfase_major"/>
</dbReference>
<keyword evidence="10" id="KW-1185">Reference proteome</keyword>
<dbReference type="Gene3D" id="3.90.1150.10">
    <property type="entry name" value="Aspartate Aminotransferase, domain 1"/>
    <property type="match status" value="1"/>
</dbReference>